<dbReference type="GO" id="GO:0006298">
    <property type="term" value="P:mismatch repair"/>
    <property type="evidence" value="ECO:0007669"/>
    <property type="project" value="InterPro"/>
</dbReference>
<evidence type="ECO:0000256" key="1">
    <source>
        <dbReference type="ARBA" id="ARBA00006271"/>
    </source>
</evidence>
<feature type="domain" description="DNA mismatch repair proteins mutS family" evidence="5">
    <location>
        <begin position="92"/>
        <end position="209"/>
    </location>
</feature>
<evidence type="ECO:0000259" key="5">
    <source>
        <dbReference type="SMART" id="SM00534"/>
    </source>
</evidence>
<evidence type="ECO:0000313" key="7">
    <source>
        <dbReference type="WBParaSite" id="Pan_g4064.t1"/>
    </source>
</evidence>
<dbReference type="Proteomes" id="UP000492821">
    <property type="component" value="Unassembled WGS sequence"/>
</dbReference>
<evidence type="ECO:0000256" key="4">
    <source>
        <dbReference type="ARBA" id="ARBA00023125"/>
    </source>
</evidence>
<dbReference type="GO" id="GO:0005524">
    <property type="term" value="F:ATP binding"/>
    <property type="evidence" value="ECO:0007669"/>
    <property type="project" value="UniProtKB-KW"/>
</dbReference>
<dbReference type="PANTHER" id="PTHR11361:SF20">
    <property type="entry name" value="MUTS PROTEIN HOMOLOG 5"/>
    <property type="match status" value="1"/>
</dbReference>
<reference evidence="6" key="1">
    <citation type="journal article" date="2013" name="Genetics">
        <title>The draft genome and transcriptome of Panagrellus redivivus are shaped by the harsh demands of a free-living lifestyle.</title>
        <authorList>
            <person name="Srinivasan J."/>
            <person name="Dillman A.R."/>
            <person name="Macchietto M.G."/>
            <person name="Heikkinen L."/>
            <person name="Lakso M."/>
            <person name="Fracchia K.M."/>
            <person name="Antoshechkin I."/>
            <person name="Mortazavi A."/>
            <person name="Wong G."/>
            <person name="Sternberg P.W."/>
        </authorList>
    </citation>
    <scope>NUCLEOTIDE SEQUENCE [LARGE SCALE GENOMIC DNA]</scope>
    <source>
        <strain evidence="6">MT8872</strain>
    </source>
</reference>
<dbReference type="SUPFAM" id="SSF52540">
    <property type="entry name" value="P-loop containing nucleoside triphosphate hydrolases"/>
    <property type="match status" value="1"/>
</dbReference>
<keyword evidence="4" id="KW-0238">DNA-binding</keyword>
<evidence type="ECO:0000256" key="2">
    <source>
        <dbReference type="ARBA" id="ARBA00022741"/>
    </source>
</evidence>
<organism evidence="6 7">
    <name type="scientific">Panagrellus redivivus</name>
    <name type="common">Microworm</name>
    <dbReference type="NCBI Taxonomy" id="6233"/>
    <lineage>
        <taxon>Eukaryota</taxon>
        <taxon>Metazoa</taxon>
        <taxon>Ecdysozoa</taxon>
        <taxon>Nematoda</taxon>
        <taxon>Chromadorea</taxon>
        <taxon>Rhabditida</taxon>
        <taxon>Tylenchina</taxon>
        <taxon>Panagrolaimomorpha</taxon>
        <taxon>Panagrolaimoidea</taxon>
        <taxon>Panagrolaimidae</taxon>
        <taxon>Panagrellus</taxon>
    </lineage>
</organism>
<dbReference type="InterPro" id="IPR027417">
    <property type="entry name" value="P-loop_NTPase"/>
</dbReference>
<dbReference type="SUPFAM" id="SSF48334">
    <property type="entry name" value="DNA repair protein MutS, domain III"/>
    <property type="match status" value="1"/>
</dbReference>
<evidence type="ECO:0000256" key="3">
    <source>
        <dbReference type="ARBA" id="ARBA00022840"/>
    </source>
</evidence>
<keyword evidence="2" id="KW-0547">Nucleotide-binding</keyword>
<dbReference type="GO" id="GO:0140664">
    <property type="term" value="F:ATP-dependent DNA damage sensor activity"/>
    <property type="evidence" value="ECO:0007669"/>
    <property type="project" value="InterPro"/>
</dbReference>
<comment type="similarity">
    <text evidence="1">Belongs to the DNA mismatch repair MutS family.</text>
</comment>
<dbReference type="InterPro" id="IPR045076">
    <property type="entry name" value="MutS"/>
</dbReference>
<dbReference type="AlphaFoldDB" id="A0A7E4VW45"/>
<dbReference type="GO" id="GO:0005634">
    <property type="term" value="C:nucleus"/>
    <property type="evidence" value="ECO:0007669"/>
    <property type="project" value="TreeGrafter"/>
</dbReference>
<reference evidence="7" key="2">
    <citation type="submission" date="2020-10" db="UniProtKB">
        <authorList>
            <consortium name="WormBaseParasite"/>
        </authorList>
    </citation>
    <scope>IDENTIFICATION</scope>
</reference>
<sequence length="209" mass="23091">KMQIVDFEKTIVINLQTLILKRANSLCQGVEVAAHLDCLLSLAAVAREYDWHRPKLVDEAVIDVTNARHPLAEMICTLGFVPNPIKSGGQFSKVKLISGPNASGKSVYLKMIGIIAYMASIGSFVPAESVGPINRIISRILLASCMNYWLAKGRESCPHVFASSHFHVLPTLLINADFLSCHTMDIKYTSNTEIDFFYKLVDGSIDNSY</sequence>
<dbReference type="InterPro" id="IPR000432">
    <property type="entry name" value="DNA_mismatch_repair_MutS_C"/>
</dbReference>
<dbReference type="Pfam" id="PF00488">
    <property type="entry name" value="MutS_V"/>
    <property type="match status" value="1"/>
</dbReference>
<dbReference type="InterPro" id="IPR036187">
    <property type="entry name" value="DNA_mismatch_repair_MutS_sf"/>
</dbReference>
<dbReference type="Gene3D" id="3.40.50.300">
    <property type="entry name" value="P-loop containing nucleotide triphosphate hydrolases"/>
    <property type="match status" value="1"/>
</dbReference>
<keyword evidence="6" id="KW-1185">Reference proteome</keyword>
<accession>A0A7E4VW45</accession>
<proteinExistence type="inferred from homology"/>
<dbReference type="PANTHER" id="PTHR11361">
    <property type="entry name" value="DNA MISMATCH REPAIR PROTEIN MUTS FAMILY MEMBER"/>
    <property type="match status" value="1"/>
</dbReference>
<dbReference type="SMART" id="SM00534">
    <property type="entry name" value="MUTSac"/>
    <property type="match status" value="1"/>
</dbReference>
<name>A0A7E4VW45_PANRE</name>
<evidence type="ECO:0000313" key="6">
    <source>
        <dbReference type="Proteomes" id="UP000492821"/>
    </source>
</evidence>
<dbReference type="GO" id="GO:0051026">
    <property type="term" value="P:chiasma assembly"/>
    <property type="evidence" value="ECO:0007669"/>
    <property type="project" value="TreeGrafter"/>
</dbReference>
<keyword evidence="3" id="KW-0067">ATP-binding</keyword>
<dbReference type="WBParaSite" id="Pan_g4064.t1">
    <property type="protein sequence ID" value="Pan_g4064.t1"/>
    <property type="gene ID" value="Pan_g4064"/>
</dbReference>
<dbReference type="GO" id="GO:0030983">
    <property type="term" value="F:mismatched DNA binding"/>
    <property type="evidence" value="ECO:0007669"/>
    <property type="project" value="InterPro"/>
</dbReference>
<protein>
    <submittedName>
        <fullName evidence="7">DNA_MISMATCH_REPAIR_2 domain-containing protein</fullName>
    </submittedName>
</protein>